<protein>
    <submittedName>
        <fullName evidence="2">Uncharacterized protein</fullName>
    </submittedName>
</protein>
<accession>A0AA37LEG5</accession>
<dbReference type="EMBL" id="BQXU01000005">
    <property type="protein sequence ID" value="GKT42732.1"/>
    <property type="molecule type" value="Genomic_DNA"/>
</dbReference>
<feature type="compositionally biased region" description="Basic residues" evidence="1">
    <location>
        <begin position="54"/>
        <end position="64"/>
    </location>
</feature>
<feature type="region of interest" description="Disordered" evidence="1">
    <location>
        <begin position="1"/>
        <end position="21"/>
    </location>
</feature>
<dbReference type="AlphaFoldDB" id="A0AA37LEG5"/>
<keyword evidence="3" id="KW-1185">Reference proteome</keyword>
<dbReference type="RefSeq" id="XP_049125082.1">
    <property type="nucleotide sequence ID" value="XM_049269125.1"/>
</dbReference>
<name>A0AA37LEG5_9PEZI</name>
<evidence type="ECO:0000313" key="3">
    <source>
        <dbReference type="Proteomes" id="UP001055115"/>
    </source>
</evidence>
<gene>
    <name evidence="2" type="ORF">ColSpa_02913</name>
</gene>
<organism evidence="2 3">
    <name type="scientific">Colletotrichum spaethianum</name>
    <dbReference type="NCBI Taxonomy" id="700344"/>
    <lineage>
        <taxon>Eukaryota</taxon>
        <taxon>Fungi</taxon>
        <taxon>Dikarya</taxon>
        <taxon>Ascomycota</taxon>
        <taxon>Pezizomycotina</taxon>
        <taxon>Sordariomycetes</taxon>
        <taxon>Hypocreomycetidae</taxon>
        <taxon>Glomerellales</taxon>
        <taxon>Glomerellaceae</taxon>
        <taxon>Colletotrichum</taxon>
        <taxon>Colletotrichum spaethianum species complex</taxon>
    </lineage>
</organism>
<evidence type="ECO:0000256" key="1">
    <source>
        <dbReference type="SAM" id="MobiDB-lite"/>
    </source>
</evidence>
<reference evidence="2 3" key="1">
    <citation type="submission" date="2022-03" db="EMBL/GenBank/DDBJ databases">
        <title>Genome data of Colletotrichum spp.</title>
        <authorList>
            <person name="Utami Y.D."/>
            <person name="Hiruma K."/>
        </authorList>
    </citation>
    <scope>NUCLEOTIDE SEQUENCE [LARGE SCALE GENOMIC DNA]</scope>
    <source>
        <strain evidence="2 3">MAFF 239500</strain>
    </source>
</reference>
<comment type="caution">
    <text evidence="2">The sequence shown here is derived from an EMBL/GenBank/DDBJ whole genome shotgun (WGS) entry which is preliminary data.</text>
</comment>
<sequence>MTAVQPSAQDTTTAITTATEVTSAEDMTPSIYPLLDIGTAASVDTTDGKEKTRGQRRNRSKKALKQSMDRQAKPRAPGTLEDCPQYQSFLPFELIYRKADQGRGDLDDFGINGCRYTATKYGVSRE</sequence>
<feature type="region of interest" description="Disordered" evidence="1">
    <location>
        <begin position="42"/>
        <end position="83"/>
    </location>
</feature>
<feature type="compositionally biased region" description="Low complexity" evidence="1">
    <location>
        <begin position="8"/>
        <end position="21"/>
    </location>
</feature>
<dbReference type="GeneID" id="73323715"/>
<proteinExistence type="predicted"/>
<dbReference type="Proteomes" id="UP001055115">
    <property type="component" value="Unassembled WGS sequence"/>
</dbReference>
<evidence type="ECO:0000313" key="2">
    <source>
        <dbReference type="EMBL" id="GKT42732.1"/>
    </source>
</evidence>